<dbReference type="OrthoDB" id="9991096at2"/>
<organism evidence="1 2">
    <name type="scientific">Paraburkholderia sprentiae WSM5005</name>
    <dbReference type="NCBI Taxonomy" id="754502"/>
    <lineage>
        <taxon>Bacteria</taxon>
        <taxon>Pseudomonadati</taxon>
        <taxon>Pseudomonadota</taxon>
        <taxon>Betaproteobacteria</taxon>
        <taxon>Burkholderiales</taxon>
        <taxon>Burkholderiaceae</taxon>
        <taxon>Paraburkholderia</taxon>
    </lineage>
</organism>
<dbReference type="RefSeq" id="WP_027198541.1">
    <property type="nucleotide sequence ID" value="NZ_CP017561.2"/>
</dbReference>
<dbReference type="Proteomes" id="UP000179860">
    <property type="component" value="Chromosome 1"/>
</dbReference>
<evidence type="ECO:0000313" key="1">
    <source>
        <dbReference type="EMBL" id="APA84062.1"/>
    </source>
</evidence>
<dbReference type="KEGG" id="pspw:BJG93_00580"/>
<accession>A0A1I9YCM9</accession>
<sequence>MTVTAGKVVVVTVEFFRTMRYRQRHQVESNRTPRYRVRYQLDGQPTREAVVGPNPRQGLVWRIRESRRGDTVEVLLSEDGKSILDWTNKTHDELLEDFDGTFGESD</sequence>
<dbReference type="EMBL" id="CP017561">
    <property type="protein sequence ID" value="APA84062.1"/>
    <property type="molecule type" value="Genomic_DNA"/>
</dbReference>
<name>A0A1I9YCM9_9BURK</name>
<reference evidence="1" key="2">
    <citation type="submission" date="2021-06" db="EMBL/GenBank/DDBJ databases">
        <authorList>
            <person name="Rogers T.H."/>
            <person name="Ramsay J.P."/>
            <person name="Wang P."/>
            <person name="Terpolilli J."/>
        </authorList>
    </citation>
    <scope>NUCLEOTIDE SEQUENCE</scope>
    <source>
        <strain evidence="1">WSM5005</strain>
    </source>
</reference>
<proteinExistence type="predicted"/>
<keyword evidence="2" id="KW-1185">Reference proteome</keyword>
<protein>
    <submittedName>
        <fullName evidence="1">Uncharacterized protein</fullName>
    </submittedName>
</protein>
<dbReference type="AlphaFoldDB" id="A0A1I9YCM9"/>
<gene>
    <name evidence="1" type="ORF">BJG93_00580</name>
</gene>
<reference evidence="1" key="1">
    <citation type="submission" date="2016-09" db="EMBL/GenBank/DDBJ databases">
        <title>The Complete Genome of Burkholderia sprentiae wsm5005.</title>
        <authorList>
            <person name="De Meyer S."/>
            <person name="Wang P."/>
            <person name="Terpolilli J."/>
        </authorList>
    </citation>
    <scope>NUCLEOTIDE SEQUENCE [LARGE SCALE GENOMIC DNA]</scope>
    <source>
        <strain evidence="1">WSM5005</strain>
    </source>
</reference>
<evidence type="ECO:0000313" key="2">
    <source>
        <dbReference type="Proteomes" id="UP000179860"/>
    </source>
</evidence>